<dbReference type="Proteomes" id="UP000827133">
    <property type="component" value="Unassembled WGS sequence"/>
</dbReference>
<dbReference type="KEGG" id="fmu:J7337_002103"/>
<evidence type="ECO:0000313" key="1">
    <source>
        <dbReference type="EMBL" id="KAG9505137.1"/>
    </source>
</evidence>
<evidence type="ECO:0000313" key="2">
    <source>
        <dbReference type="Proteomes" id="UP000827133"/>
    </source>
</evidence>
<dbReference type="RefSeq" id="XP_044684136.1">
    <property type="nucleotide sequence ID" value="XM_044819836.1"/>
</dbReference>
<keyword evidence="2" id="KW-1185">Reference proteome</keyword>
<sequence>MESGVGRIQLPPGSTAEEYREAIAKQPKVRKWWKADNFENGKTYRIGFDEGSAIKKWFEGSTEELLRKPLDDRTDGKMNKEPVMINAEDESLVEETSAYANI</sequence>
<dbReference type="GeneID" id="68309960"/>
<accession>A0A9P8DNR8</accession>
<dbReference type="AlphaFoldDB" id="A0A9P8DNR8"/>
<dbReference type="EMBL" id="JAHBCI010000002">
    <property type="protein sequence ID" value="KAG9505137.1"/>
    <property type="molecule type" value="Genomic_DNA"/>
</dbReference>
<organism evidence="1 2">
    <name type="scientific">Fusarium musae</name>
    <dbReference type="NCBI Taxonomy" id="1042133"/>
    <lineage>
        <taxon>Eukaryota</taxon>
        <taxon>Fungi</taxon>
        <taxon>Dikarya</taxon>
        <taxon>Ascomycota</taxon>
        <taxon>Pezizomycotina</taxon>
        <taxon>Sordariomycetes</taxon>
        <taxon>Hypocreomycetidae</taxon>
        <taxon>Hypocreales</taxon>
        <taxon>Nectriaceae</taxon>
        <taxon>Fusarium</taxon>
    </lineage>
</organism>
<gene>
    <name evidence="1" type="ORF">J7337_002103</name>
</gene>
<comment type="caution">
    <text evidence="1">The sequence shown here is derived from an EMBL/GenBank/DDBJ whole genome shotgun (WGS) entry which is preliminary data.</text>
</comment>
<name>A0A9P8DNR8_9HYPO</name>
<protein>
    <submittedName>
        <fullName evidence="1">Uncharacterized protein</fullName>
    </submittedName>
</protein>
<reference evidence="1" key="1">
    <citation type="journal article" date="2021" name="Mol. Plant Microbe Interact.">
        <title>Telomere to telomere genome assembly of Fusarium musae F31, causal agent of crown rot disease of banana.</title>
        <authorList>
            <person name="Degradi L."/>
            <person name="Tava V."/>
            <person name="Kunova A."/>
            <person name="Cortesi P."/>
            <person name="Saracchi M."/>
            <person name="Pasquali M."/>
        </authorList>
    </citation>
    <scope>NUCLEOTIDE SEQUENCE</scope>
    <source>
        <strain evidence="1">F31</strain>
    </source>
</reference>
<proteinExistence type="predicted"/>